<evidence type="ECO:0000313" key="2">
    <source>
        <dbReference type="Proteomes" id="UP001428341"/>
    </source>
</evidence>
<name>A0AAP0LKG9_9ROSI</name>
<organism evidence="1 2">
    <name type="scientific">Citrus x changshan-huyou</name>
    <dbReference type="NCBI Taxonomy" id="2935761"/>
    <lineage>
        <taxon>Eukaryota</taxon>
        <taxon>Viridiplantae</taxon>
        <taxon>Streptophyta</taxon>
        <taxon>Embryophyta</taxon>
        <taxon>Tracheophyta</taxon>
        <taxon>Spermatophyta</taxon>
        <taxon>Magnoliopsida</taxon>
        <taxon>eudicotyledons</taxon>
        <taxon>Gunneridae</taxon>
        <taxon>Pentapetalae</taxon>
        <taxon>rosids</taxon>
        <taxon>malvids</taxon>
        <taxon>Sapindales</taxon>
        <taxon>Rutaceae</taxon>
        <taxon>Aurantioideae</taxon>
        <taxon>Citrus</taxon>
    </lineage>
</organism>
<dbReference type="EMBL" id="JBCGBO010000025">
    <property type="protein sequence ID" value="KAK9176505.1"/>
    <property type="molecule type" value="Genomic_DNA"/>
</dbReference>
<dbReference type="Proteomes" id="UP001428341">
    <property type="component" value="Unassembled WGS sequence"/>
</dbReference>
<evidence type="ECO:0000313" key="1">
    <source>
        <dbReference type="EMBL" id="KAK9176505.1"/>
    </source>
</evidence>
<dbReference type="AlphaFoldDB" id="A0AAP0LKG9"/>
<gene>
    <name evidence="1" type="ORF">WN944_028522</name>
</gene>
<protein>
    <submittedName>
        <fullName evidence="1">Uncharacterized protein</fullName>
    </submittedName>
</protein>
<proteinExistence type="predicted"/>
<accession>A0AAP0LKG9</accession>
<sequence>MDMSLYVHCFQPKIAGIKKRWRSTTTREQDNDVHCKPASKWCFSLRCAPKAFYCMCCLNSNSNFPLLAAYFPVMTNIGLDASRQIAVQIPSQSRGRAPHLKISSYEPSSCVLK</sequence>
<keyword evidence="2" id="KW-1185">Reference proteome</keyword>
<comment type="caution">
    <text evidence="1">The sequence shown here is derived from an EMBL/GenBank/DDBJ whole genome shotgun (WGS) entry which is preliminary data.</text>
</comment>
<reference evidence="1 2" key="1">
    <citation type="submission" date="2024-05" db="EMBL/GenBank/DDBJ databases">
        <title>Haplotype-resolved chromosome-level genome assembly of Huyou (Citrus changshanensis).</title>
        <authorList>
            <person name="Miao C."/>
            <person name="Chen W."/>
            <person name="Wu Y."/>
            <person name="Wang L."/>
            <person name="Zhao S."/>
            <person name="Grierson D."/>
            <person name="Xu C."/>
            <person name="Chen K."/>
        </authorList>
    </citation>
    <scope>NUCLEOTIDE SEQUENCE [LARGE SCALE GENOMIC DNA]</scope>
    <source>
        <strain evidence="1">01-14</strain>
        <tissue evidence="1">Leaf</tissue>
    </source>
</reference>